<protein>
    <submittedName>
        <fullName evidence="1">Uncharacterized protein</fullName>
    </submittedName>
</protein>
<evidence type="ECO:0000313" key="2">
    <source>
        <dbReference type="Proteomes" id="UP001147695"/>
    </source>
</evidence>
<dbReference type="Proteomes" id="UP001147695">
    <property type="component" value="Unassembled WGS sequence"/>
</dbReference>
<comment type="caution">
    <text evidence="1">The sequence shown here is derived from an EMBL/GenBank/DDBJ whole genome shotgun (WGS) entry which is preliminary data.</text>
</comment>
<dbReference type="AlphaFoldDB" id="A0A9W9QEQ3"/>
<reference evidence="1" key="1">
    <citation type="submission" date="2022-12" db="EMBL/GenBank/DDBJ databases">
        <authorList>
            <person name="Petersen C."/>
        </authorList>
    </citation>
    <scope>NUCLEOTIDE SEQUENCE</scope>
    <source>
        <strain evidence="1">IBT 35673</strain>
    </source>
</reference>
<gene>
    <name evidence="1" type="ORF">N7452_007152</name>
</gene>
<reference evidence="1" key="2">
    <citation type="journal article" date="2023" name="IMA Fungus">
        <title>Comparative genomic study of the Penicillium genus elucidates a diverse pangenome and 15 lateral gene transfer events.</title>
        <authorList>
            <person name="Petersen C."/>
            <person name="Sorensen T."/>
            <person name="Nielsen M.R."/>
            <person name="Sondergaard T.E."/>
            <person name="Sorensen J.L."/>
            <person name="Fitzpatrick D.A."/>
            <person name="Frisvad J.C."/>
            <person name="Nielsen K.L."/>
        </authorList>
    </citation>
    <scope>NUCLEOTIDE SEQUENCE</scope>
    <source>
        <strain evidence="1">IBT 35673</strain>
    </source>
</reference>
<evidence type="ECO:0000313" key="1">
    <source>
        <dbReference type="EMBL" id="KAJ5334749.1"/>
    </source>
</evidence>
<dbReference type="EMBL" id="JAPZBQ010000004">
    <property type="protein sequence ID" value="KAJ5334749.1"/>
    <property type="molecule type" value="Genomic_DNA"/>
</dbReference>
<sequence>MFLQWASINTILSDTGKPTGYKTSRCSLIECLFHPTHNKLSAFKWTYLDPLSISIVYSN</sequence>
<accession>A0A9W9QEQ3</accession>
<organism evidence="1 2">
    <name type="scientific">Penicillium brevicompactum</name>
    <dbReference type="NCBI Taxonomy" id="5074"/>
    <lineage>
        <taxon>Eukaryota</taxon>
        <taxon>Fungi</taxon>
        <taxon>Dikarya</taxon>
        <taxon>Ascomycota</taxon>
        <taxon>Pezizomycotina</taxon>
        <taxon>Eurotiomycetes</taxon>
        <taxon>Eurotiomycetidae</taxon>
        <taxon>Eurotiales</taxon>
        <taxon>Aspergillaceae</taxon>
        <taxon>Penicillium</taxon>
    </lineage>
</organism>
<proteinExistence type="predicted"/>
<name>A0A9W9QEQ3_PENBR</name>